<reference evidence="1" key="1">
    <citation type="submission" date="2018-02" db="EMBL/GenBank/DDBJ databases">
        <title>Rhizophora mucronata_Transcriptome.</title>
        <authorList>
            <person name="Meera S.P."/>
            <person name="Sreeshan A."/>
            <person name="Augustine A."/>
        </authorList>
    </citation>
    <scope>NUCLEOTIDE SEQUENCE</scope>
    <source>
        <tissue evidence="1">Leaf</tissue>
    </source>
</reference>
<dbReference type="EMBL" id="GGEC01038225">
    <property type="protein sequence ID" value="MBX18709.1"/>
    <property type="molecule type" value="Transcribed_RNA"/>
</dbReference>
<name>A0A2P2LL75_RHIMU</name>
<accession>A0A2P2LL75</accession>
<sequence length="66" mass="7274">MRTRCLPKLSLEFVEVKDTPEFADVIGACSEGLPLRTREFMAHLCGLYDSKVNGMIHGNICQGGAF</sequence>
<proteinExistence type="predicted"/>
<protein>
    <submittedName>
        <fullName evidence="1">Uncharacterized protein</fullName>
    </submittedName>
</protein>
<dbReference type="AlphaFoldDB" id="A0A2P2LL75"/>
<evidence type="ECO:0000313" key="1">
    <source>
        <dbReference type="EMBL" id="MBX18709.1"/>
    </source>
</evidence>
<organism evidence="1">
    <name type="scientific">Rhizophora mucronata</name>
    <name type="common">Asiatic mangrove</name>
    <dbReference type="NCBI Taxonomy" id="61149"/>
    <lineage>
        <taxon>Eukaryota</taxon>
        <taxon>Viridiplantae</taxon>
        <taxon>Streptophyta</taxon>
        <taxon>Embryophyta</taxon>
        <taxon>Tracheophyta</taxon>
        <taxon>Spermatophyta</taxon>
        <taxon>Magnoliopsida</taxon>
        <taxon>eudicotyledons</taxon>
        <taxon>Gunneridae</taxon>
        <taxon>Pentapetalae</taxon>
        <taxon>rosids</taxon>
        <taxon>fabids</taxon>
        <taxon>Malpighiales</taxon>
        <taxon>Rhizophoraceae</taxon>
        <taxon>Rhizophora</taxon>
    </lineage>
</organism>